<evidence type="ECO:0000256" key="1">
    <source>
        <dbReference type="SAM" id="MobiDB-lite"/>
    </source>
</evidence>
<feature type="compositionally biased region" description="Basic residues" evidence="1">
    <location>
        <begin position="104"/>
        <end position="115"/>
    </location>
</feature>
<dbReference type="Proteomes" id="UP000023152">
    <property type="component" value="Unassembled WGS sequence"/>
</dbReference>
<gene>
    <name evidence="2" type="ORF">RFI_32666</name>
</gene>
<keyword evidence="3" id="KW-1185">Reference proteome</keyword>
<organism evidence="2 3">
    <name type="scientific">Reticulomyxa filosa</name>
    <dbReference type="NCBI Taxonomy" id="46433"/>
    <lineage>
        <taxon>Eukaryota</taxon>
        <taxon>Sar</taxon>
        <taxon>Rhizaria</taxon>
        <taxon>Retaria</taxon>
        <taxon>Foraminifera</taxon>
        <taxon>Monothalamids</taxon>
        <taxon>Reticulomyxidae</taxon>
        <taxon>Reticulomyxa</taxon>
    </lineage>
</organism>
<feature type="compositionally biased region" description="Basic residues" evidence="1">
    <location>
        <begin position="29"/>
        <end position="48"/>
    </location>
</feature>
<evidence type="ECO:0000313" key="2">
    <source>
        <dbReference type="EMBL" id="ETO04730.1"/>
    </source>
</evidence>
<protein>
    <submittedName>
        <fullName evidence="2">Uncharacterized protein</fullName>
    </submittedName>
</protein>
<reference evidence="2 3" key="1">
    <citation type="journal article" date="2013" name="Curr. Biol.">
        <title>The Genome of the Foraminiferan Reticulomyxa filosa.</title>
        <authorList>
            <person name="Glockner G."/>
            <person name="Hulsmann N."/>
            <person name="Schleicher M."/>
            <person name="Noegel A.A."/>
            <person name="Eichinger L."/>
            <person name="Gallinger C."/>
            <person name="Pawlowski J."/>
            <person name="Sierra R."/>
            <person name="Euteneuer U."/>
            <person name="Pillet L."/>
            <person name="Moustafa A."/>
            <person name="Platzer M."/>
            <person name="Groth M."/>
            <person name="Szafranski K."/>
            <person name="Schliwa M."/>
        </authorList>
    </citation>
    <scope>NUCLEOTIDE SEQUENCE [LARGE SCALE GENOMIC DNA]</scope>
</reference>
<comment type="caution">
    <text evidence="2">The sequence shown here is derived from an EMBL/GenBank/DDBJ whole genome shotgun (WGS) entry which is preliminary data.</text>
</comment>
<evidence type="ECO:0000313" key="3">
    <source>
        <dbReference type="Proteomes" id="UP000023152"/>
    </source>
</evidence>
<feature type="region of interest" description="Disordered" evidence="1">
    <location>
        <begin position="77"/>
        <end position="115"/>
    </location>
</feature>
<name>X6LVH2_RETFI</name>
<feature type="compositionally biased region" description="Polar residues" evidence="1">
    <location>
        <begin position="84"/>
        <end position="98"/>
    </location>
</feature>
<accession>X6LVH2</accession>
<dbReference type="AlphaFoldDB" id="X6LVH2"/>
<dbReference type="EMBL" id="ASPP01028994">
    <property type="protein sequence ID" value="ETO04730.1"/>
    <property type="molecule type" value="Genomic_DNA"/>
</dbReference>
<sequence>MNKQIKKVTDEQVITIAVTSKTKEVINITKRKKREKKKGKKKKKKREKNHIFVRSDVHGDFENFHYREKKINKIKTEQKKRKLSNTVSANLMSDSNMEMISKTKPNKKTKAQKPK</sequence>
<feature type="region of interest" description="Disordered" evidence="1">
    <location>
        <begin position="28"/>
        <end position="48"/>
    </location>
</feature>
<proteinExistence type="predicted"/>